<feature type="domain" description="GP-PDE" evidence="2">
    <location>
        <begin position="178"/>
        <end position="419"/>
    </location>
</feature>
<dbReference type="GO" id="GO:0006629">
    <property type="term" value="P:lipid metabolic process"/>
    <property type="evidence" value="ECO:0007669"/>
    <property type="project" value="InterPro"/>
</dbReference>
<dbReference type="PROSITE" id="PS51257">
    <property type="entry name" value="PROKAR_LIPOPROTEIN"/>
    <property type="match status" value="1"/>
</dbReference>
<evidence type="ECO:0000256" key="1">
    <source>
        <dbReference type="SAM" id="SignalP"/>
    </source>
</evidence>
<dbReference type="Gene3D" id="3.20.20.190">
    <property type="entry name" value="Phosphatidylinositol (PI) phosphodiesterase"/>
    <property type="match status" value="1"/>
</dbReference>
<dbReference type="InterPro" id="IPR017946">
    <property type="entry name" value="PLC-like_Pdiesterase_TIM-brl"/>
</dbReference>
<dbReference type="EMBL" id="CP042433">
    <property type="protein sequence ID" value="QEC57192.1"/>
    <property type="molecule type" value="Genomic_DNA"/>
</dbReference>
<evidence type="ECO:0000259" key="2">
    <source>
        <dbReference type="PROSITE" id="PS51704"/>
    </source>
</evidence>
<dbReference type="RefSeq" id="WP_146789247.1">
    <property type="nucleotide sequence ID" value="NZ_BAABIO010000003.1"/>
</dbReference>
<gene>
    <name evidence="3" type="ORF">FSB75_15240</name>
</gene>
<evidence type="ECO:0000313" key="4">
    <source>
        <dbReference type="Proteomes" id="UP000321204"/>
    </source>
</evidence>
<organism evidence="3 4">
    <name type="scientific">Flavisolibacter ginsenosidimutans</name>
    <dbReference type="NCBI Taxonomy" id="661481"/>
    <lineage>
        <taxon>Bacteria</taxon>
        <taxon>Pseudomonadati</taxon>
        <taxon>Bacteroidota</taxon>
        <taxon>Chitinophagia</taxon>
        <taxon>Chitinophagales</taxon>
        <taxon>Chitinophagaceae</taxon>
        <taxon>Flavisolibacter</taxon>
    </lineage>
</organism>
<evidence type="ECO:0000313" key="3">
    <source>
        <dbReference type="EMBL" id="QEC57192.1"/>
    </source>
</evidence>
<dbReference type="GO" id="GO:0008081">
    <property type="term" value="F:phosphoric diester hydrolase activity"/>
    <property type="evidence" value="ECO:0007669"/>
    <property type="project" value="InterPro"/>
</dbReference>
<dbReference type="SUPFAM" id="SSF51695">
    <property type="entry name" value="PLC-like phosphodiesterases"/>
    <property type="match status" value="1"/>
</dbReference>
<dbReference type="PROSITE" id="PS51704">
    <property type="entry name" value="GP_PDE"/>
    <property type="match status" value="1"/>
</dbReference>
<dbReference type="KEGG" id="fgg:FSB75_15240"/>
<protein>
    <submittedName>
        <fullName evidence="3">Glycerophosphodiester phosphodiesterase</fullName>
    </submittedName>
</protein>
<dbReference type="OrthoDB" id="384721at2"/>
<dbReference type="InterPro" id="IPR030395">
    <property type="entry name" value="GP_PDE_dom"/>
</dbReference>
<dbReference type="AlphaFoldDB" id="A0A5B8ULE5"/>
<dbReference type="Pfam" id="PF03009">
    <property type="entry name" value="GDPD"/>
    <property type="match status" value="1"/>
</dbReference>
<proteinExistence type="predicted"/>
<accession>A0A5B8ULE5</accession>
<dbReference type="Proteomes" id="UP000321204">
    <property type="component" value="Chromosome"/>
</dbReference>
<name>A0A5B8ULE5_9BACT</name>
<sequence>MKKKCLLFLLLLLFFSCRKKYEAPVPSLNWDLYNASSAVKLTSKAVKLLDGVYNISDGNDRFGNDCALKWSYTANGTDTTYNLSFFCQKDIIYFVCEGKRTADSSILLNGYWRRMIGTETGKVWLTIDRNNGAMKLLNNTWTPGDNLIITGNYGLSDDAPSIPVSLRYARPLYKGKPLEIVAHRGGGRSADLLPASENTVEIVKLASRFGATGIEIDVRLTSDGVPILFHDATLNERLIQKNGMVGPVGSYSYAQLTSLVRLINGERIPTLRDVLNTVVYNTALRYVWLDTKLTGNLQVERDLQAEFMQKAAAIGRTLLITIGIPDKTVLDNFRALPNYASVPSVNELTIDDVHAANSTIWGPRFTLGLQNDAVSSMHGEGRKVFVWTLDSQADINEFLTNGQFDGILSNYPSAVAYAYYTKQ</sequence>
<dbReference type="PANTHER" id="PTHR46211">
    <property type="entry name" value="GLYCEROPHOSPHORYL DIESTER PHOSPHODIESTERASE"/>
    <property type="match status" value="1"/>
</dbReference>
<feature type="signal peptide" evidence="1">
    <location>
        <begin position="1"/>
        <end position="20"/>
    </location>
</feature>
<keyword evidence="1" id="KW-0732">Signal</keyword>
<reference evidence="3 4" key="1">
    <citation type="journal article" date="2015" name="Int. J. Syst. Evol. Microbiol.">
        <title>Flavisolibacter ginsenosidimutans sp. nov., with ginsenoside-converting activity isolated from soil used for cultivating ginseng.</title>
        <authorList>
            <person name="Zhao Y."/>
            <person name="Liu Q."/>
            <person name="Kang M.S."/>
            <person name="Jin F."/>
            <person name="Yu H."/>
            <person name="Im W.T."/>
        </authorList>
    </citation>
    <scope>NUCLEOTIDE SEQUENCE [LARGE SCALE GENOMIC DNA]</scope>
    <source>
        <strain evidence="3 4">Gsoil 636</strain>
    </source>
</reference>
<dbReference type="PANTHER" id="PTHR46211:SF14">
    <property type="entry name" value="GLYCEROPHOSPHODIESTER PHOSPHODIESTERASE"/>
    <property type="match status" value="1"/>
</dbReference>
<feature type="chain" id="PRO_5022749334" evidence="1">
    <location>
        <begin position="21"/>
        <end position="423"/>
    </location>
</feature>
<keyword evidence="4" id="KW-1185">Reference proteome</keyword>